<proteinExistence type="predicted"/>
<evidence type="ECO:0000256" key="1">
    <source>
        <dbReference type="ARBA" id="ARBA00022723"/>
    </source>
</evidence>
<dbReference type="GO" id="GO:0008270">
    <property type="term" value="F:zinc ion binding"/>
    <property type="evidence" value="ECO:0007669"/>
    <property type="project" value="UniProtKB-KW"/>
</dbReference>
<keyword evidence="1" id="KW-0479">Metal-binding</keyword>
<dbReference type="GO" id="GO:0031901">
    <property type="term" value="C:early endosome membrane"/>
    <property type="evidence" value="ECO:0007669"/>
    <property type="project" value="TreeGrafter"/>
</dbReference>
<dbReference type="Pfam" id="PF01363">
    <property type="entry name" value="FYVE"/>
    <property type="match status" value="1"/>
</dbReference>
<dbReference type="PANTHER" id="PTHR46465">
    <property type="entry name" value="LATERAL SIGNALING TARGET PROTEIN 2 HOMOLOG"/>
    <property type="match status" value="1"/>
</dbReference>
<feature type="region of interest" description="Disordered" evidence="5">
    <location>
        <begin position="164"/>
        <end position="204"/>
    </location>
</feature>
<organism evidence="7 8">
    <name type="scientific">Buteo japonicus</name>
    <dbReference type="NCBI Taxonomy" id="224669"/>
    <lineage>
        <taxon>Eukaryota</taxon>
        <taxon>Metazoa</taxon>
        <taxon>Chordata</taxon>
        <taxon>Craniata</taxon>
        <taxon>Vertebrata</taxon>
        <taxon>Euteleostomi</taxon>
        <taxon>Archelosauria</taxon>
        <taxon>Archosauria</taxon>
        <taxon>Dinosauria</taxon>
        <taxon>Saurischia</taxon>
        <taxon>Theropoda</taxon>
        <taxon>Coelurosauria</taxon>
        <taxon>Aves</taxon>
        <taxon>Neognathae</taxon>
        <taxon>Neoaves</taxon>
        <taxon>Telluraves</taxon>
        <taxon>Accipitrimorphae</taxon>
        <taxon>Accipitriformes</taxon>
        <taxon>Accipitridae</taxon>
        <taxon>Accipitrinae</taxon>
        <taxon>Buteo</taxon>
    </lineage>
</organism>
<dbReference type="Gene3D" id="3.30.40.10">
    <property type="entry name" value="Zinc/RING finger domain, C3HC4 (zinc finger)"/>
    <property type="match status" value="1"/>
</dbReference>
<dbReference type="AlphaFoldDB" id="A0A8B9Z4P7"/>
<dbReference type="PROSITE" id="PS50178">
    <property type="entry name" value="ZF_FYVE"/>
    <property type="match status" value="1"/>
</dbReference>
<dbReference type="InterPro" id="IPR017455">
    <property type="entry name" value="Znf_FYVE-rel"/>
</dbReference>
<keyword evidence="8" id="KW-1185">Reference proteome</keyword>
<evidence type="ECO:0000256" key="3">
    <source>
        <dbReference type="ARBA" id="ARBA00022833"/>
    </source>
</evidence>
<keyword evidence="3" id="KW-0862">Zinc</keyword>
<evidence type="ECO:0000256" key="2">
    <source>
        <dbReference type="ARBA" id="ARBA00022771"/>
    </source>
</evidence>
<evidence type="ECO:0000256" key="4">
    <source>
        <dbReference type="PROSITE-ProRule" id="PRU00091"/>
    </source>
</evidence>
<reference evidence="7" key="2">
    <citation type="submission" date="2025-09" db="UniProtKB">
        <authorList>
            <consortium name="Ensembl"/>
        </authorList>
    </citation>
    <scope>IDENTIFICATION</scope>
</reference>
<evidence type="ECO:0000313" key="8">
    <source>
        <dbReference type="Proteomes" id="UP000694555"/>
    </source>
</evidence>
<dbReference type="InterPro" id="IPR051118">
    <property type="entry name" value="LST-2"/>
</dbReference>
<dbReference type="InterPro" id="IPR000306">
    <property type="entry name" value="Znf_FYVE"/>
</dbReference>
<dbReference type="PANTHER" id="PTHR46465:SF4">
    <property type="entry name" value="FYVE-TYPE DOMAIN-CONTAINING PROTEIN"/>
    <property type="match status" value="1"/>
</dbReference>
<dbReference type="Proteomes" id="UP000694555">
    <property type="component" value="Unplaced"/>
</dbReference>
<feature type="compositionally biased region" description="Basic residues" evidence="5">
    <location>
        <begin position="194"/>
        <end position="204"/>
    </location>
</feature>
<dbReference type="InterPro" id="IPR013083">
    <property type="entry name" value="Znf_RING/FYVE/PHD"/>
</dbReference>
<dbReference type="InterPro" id="IPR011011">
    <property type="entry name" value="Znf_FYVE_PHD"/>
</dbReference>
<protein>
    <recommendedName>
        <fullName evidence="6">FYVE-type domain-containing protein</fullName>
    </recommendedName>
</protein>
<evidence type="ECO:0000259" key="6">
    <source>
        <dbReference type="PROSITE" id="PS50178"/>
    </source>
</evidence>
<keyword evidence="2 4" id="KW-0863">Zinc-finger</keyword>
<dbReference type="SMART" id="SM00064">
    <property type="entry name" value="FYVE"/>
    <property type="match status" value="1"/>
</dbReference>
<reference evidence="7" key="1">
    <citation type="submission" date="2025-08" db="UniProtKB">
        <authorList>
            <consortium name="Ensembl"/>
        </authorList>
    </citation>
    <scope>IDENTIFICATION</scope>
</reference>
<dbReference type="Ensembl" id="ENSBJAT00000004322.1">
    <property type="protein sequence ID" value="ENSBJAP00000004213.1"/>
    <property type="gene ID" value="ENSBJAG00000003033.1"/>
</dbReference>
<feature type="domain" description="FYVE-type" evidence="6">
    <location>
        <begin position="101"/>
        <end position="153"/>
    </location>
</feature>
<name>A0A8B9Z4P7_9AVES</name>
<accession>A0A8B9Z4P7</accession>
<sequence>MWQGGRWVPVGGAVGQHWGHDVGLTSSPWVADQLQTNFASDLRSILKTVFKIVASQAESSEEPSTSQDAPRVADCPLCSSPTEAAGLQRTGACRLPEWVPDSTCSQCSTCRSPFTLLRRRHHCRSCGKIFCARCSPHAAALPHYGQPKPVRVCTRGAGPFHHAEPPAPCTASHPGEGGGSATSQGPSGQGPGRRAPKRQQGHPA</sequence>
<evidence type="ECO:0000313" key="7">
    <source>
        <dbReference type="Ensembl" id="ENSBJAP00000004213.1"/>
    </source>
</evidence>
<evidence type="ECO:0000256" key="5">
    <source>
        <dbReference type="SAM" id="MobiDB-lite"/>
    </source>
</evidence>
<dbReference type="SUPFAM" id="SSF57903">
    <property type="entry name" value="FYVE/PHD zinc finger"/>
    <property type="match status" value="1"/>
</dbReference>